<dbReference type="GO" id="GO:0006355">
    <property type="term" value="P:regulation of DNA-templated transcription"/>
    <property type="evidence" value="ECO:0007669"/>
    <property type="project" value="UniProtKB-UniRule"/>
</dbReference>
<evidence type="ECO:0000259" key="7">
    <source>
        <dbReference type="Pfam" id="PF01709"/>
    </source>
</evidence>
<dbReference type="PANTHER" id="PTHR12532">
    <property type="entry name" value="TRANSLATIONAL ACTIVATOR OF CYTOCHROME C OXIDASE 1"/>
    <property type="match status" value="1"/>
</dbReference>
<dbReference type="EMBL" id="CP060204">
    <property type="protein sequence ID" value="QNH54049.1"/>
    <property type="molecule type" value="Genomic_DNA"/>
</dbReference>
<evidence type="ECO:0000256" key="1">
    <source>
        <dbReference type="ARBA" id="ARBA00008724"/>
    </source>
</evidence>
<dbReference type="Gene3D" id="1.10.10.200">
    <property type="match status" value="1"/>
</dbReference>
<dbReference type="PANTHER" id="PTHR12532:SF6">
    <property type="entry name" value="TRANSCRIPTIONAL REGULATORY PROTEIN YEBC-RELATED"/>
    <property type="match status" value="1"/>
</dbReference>
<evidence type="ECO:0000256" key="5">
    <source>
        <dbReference type="ARBA" id="ARBA00023163"/>
    </source>
</evidence>
<dbReference type="InterPro" id="IPR049083">
    <property type="entry name" value="TACO1_YebC_N"/>
</dbReference>
<dbReference type="SUPFAM" id="SSF75625">
    <property type="entry name" value="YebC-like"/>
    <property type="match status" value="1"/>
</dbReference>
<dbReference type="InterPro" id="IPR017856">
    <property type="entry name" value="Integrase-like_N"/>
</dbReference>
<dbReference type="InterPro" id="IPR002876">
    <property type="entry name" value="Transcrip_reg_TACO1-like"/>
</dbReference>
<dbReference type="FunFam" id="1.10.10.200:FF:000002">
    <property type="entry name" value="Probable transcriptional regulatory protein CLM62_37755"/>
    <property type="match status" value="1"/>
</dbReference>
<gene>
    <name evidence="9" type="ORF">H1B31_09325</name>
</gene>
<accession>A0A7G7VIV6</accession>
<evidence type="ECO:0000256" key="2">
    <source>
        <dbReference type="ARBA" id="ARBA00022490"/>
    </source>
</evidence>
<evidence type="ECO:0000256" key="3">
    <source>
        <dbReference type="ARBA" id="ARBA00023015"/>
    </source>
</evidence>
<comment type="similarity">
    <text evidence="1 6">Belongs to the TACO1 family.</text>
</comment>
<dbReference type="AlphaFoldDB" id="A0A7G7VIV6"/>
<name>A0A7G7VIV6_9FIRM</name>
<evidence type="ECO:0000256" key="4">
    <source>
        <dbReference type="ARBA" id="ARBA00023125"/>
    </source>
</evidence>
<dbReference type="Pfam" id="PF01709">
    <property type="entry name" value="Transcrip_reg"/>
    <property type="match status" value="1"/>
</dbReference>
<dbReference type="NCBIfam" id="TIGR01033">
    <property type="entry name" value="YebC/PmpR family DNA-binding transcriptional regulator"/>
    <property type="match status" value="1"/>
</dbReference>
<keyword evidence="4 6" id="KW-0238">DNA-binding</keyword>
<keyword evidence="5 6" id="KW-0804">Transcription</keyword>
<dbReference type="InterPro" id="IPR026564">
    <property type="entry name" value="Transcrip_reg_TACO1-like_dom3"/>
</dbReference>
<protein>
    <recommendedName>
        <fullName evidence="6">Probable transcriptional regulatory protein H1B31_09325</fullName>
    </recommendedName>
</protein>
<feature type="domain" description="TACO1/YebC-like N-terminal" evidence="8">
    <location>
        <begin position="5"/>
        <end position="75"/>
    </location>
</feature>
<proteinExistence type="inferred from homology"/>
<keyword evidence="2 6" id="KW-0963">Cytoplasm</keyword>
<dbReference type="GO" id="GO:0003677">
    <property type="term" value="F:DNA binding"/>
    <property type="evidence" value="ECO:0007669"/>
    <property type="project" value="UniProtKB-UniRule"/>
</dbReference>
<evidence type="ECO:0000313" key="10">
    <source>
        <dbReference type="Proteomes" id="UP000515480"/>
    </source>
</evidence>
<dbReference type="InterPro" id="IPR029072">
    <property type="entry name" value="YebC-like"/>
</dbReference>
<dbReference type="Pfam" id="PF20772">
    <property type="entry name" value="TACO1_YebC_N"/>
    <property type="match status" value="1"/>
</dbReference>
<evidence type="ECO:0000256" key="6">
    <source>
        <dbReference type="HAMAP-Rule" id="MF_00693"/>
    </source>
</evidence>
<dbReference type="Gene3D" id="3.30.70.980">
    <property type="match status" value="2"/>
</dbReference>
<dbReference type="KEGG" id="stim:H1B31_09325"/>
<dbReference type="Proteomes" id="UP000515480">
    <property type="component" value="Chromosome"/>
</dbReference>
<dbReference type="HAMAP" id="MF_00693">
    <property type="entry name" value="Transcrip_reg_TACO1"/>
    <property type="match status" value="1"/>
</dbReference>
<dbReference type="GO" id="GO:0005829">
    <property type="term" value="C:cytosol"/>
    <property type="evidence" value="ECO:0007669"/>
    <property type="project" value="TreeGrafter"/>
</dbReference>
<feature type="domain" description="TACO1/YebC-like second and third" evidence="7">
    <location>
        <begin position="82"/>
        <end position="238"/>
    </location>
</feature>
<keyword evidence="3 6" id="KW-0805">Transcription regulation</keyword>
<reference evidence="9 10" key="1">
    <citation type="submission" date="2020-07" db="EMBL/GenBank/DDBJ databases">
        <title>Complete genome and description of Selenomonas timonensis sp. nov., a new bacterium isolated from a gingivitis subject.</title>
        <authorList>
            <person name="Antezack A."/>
        </authorList>
    </citation>
    <scope>NUCLEOTIDE SEQUENCE [LARGE SCALE GENOMIC DNA]</scope>
    <source>
        <strain evidence="9 10">Marseille-Q3039</strain>
    </source>
</reference>
<dbReference type="RefSeq" id="WP_009656683.1">
    <property type="nucleotide sequence ID" value="NZ_CP060204.1"/>
</dbReference>
<evidence type="ECO:0000259" key="8">
    <source>
        <dbReference type="Pfam" id="PF20772"/>
    </source>
</evidence>
<sequence length="242" mass="26505">MSGHSKWANIKRKKGANDAIRGKITTKIGREITIAVRMGGGDPTGNMRLKLALSKAKANNIPKDNINRAIQKGLGATEGSNYEEVLYEGYGPGGTAVMLDILTDNRNRTAADVRHLFSKYGGNLGQDGCVAWMFKKKAVFIVEREAFDDEDALLEIVLEAGAEDMRAEDDVFEIIAEPEAFEAIETVLGEKGIETASAEVTMVPDTTVHLADKDAEKMQTLIDALEDNDDVQNVYSNYEMDE</sequence>
<dbReference type="NCBIfam" id="NF009044">
    <property type="entry name" value="PRK12378.1"/>
    <property type="match status" value="1"/>
</dbReference>
<comment type="subcellular location">
    <subcellularLocation>
        <location evidence="6">Cytoplasm</location>
    </subcellularLocation>
</comment>
<evidence type="ECO:0000313" key="9">
    <source>
        <dbReference type="EMBL" id="QNH54049.1"/>
    </source>
</evidence>
<keyword evidence="10" id="KW-1185">Reference proteome</keyword>
<organism evidence="9 10">
    <name type="scientific">Selenomonas timonae</name>
    <dbReference type="NCBI Taxonomy" id="2754044"/>
    <lineage>
        <taxon>Bacteria</taxon>
        <taxon>Bacillati</taxon>
        <taxon>Bacillota</taxon>
        <taxon>Negativicutes</taxon>
        <taxon>Selenomonadales</taxon>
        <taxon>Selenomonadaceae</taxon>
        <taxon>Selenomonas</taxon>
    </lineage>
</organism>
<dbReference type="NCBIfam" id="NF001030">
    <property type="entry name" value="PRK00110.1"/>
    <property type="match status" value="1"/>
</dbReference>
<dbReference type="InterPro" id="IPR048300">
    <property type="entry name" value="TACO1_YebC-like_2nd/3rd_dom"/>
</dbReference>